<evidence type="ECO:0000256" key="9">
    <source>
        <dbReference type="ARBA" id="ARBA00023098"/>
    </source>
</evidence>
<keyword evidence="7" id="KW-0448">Lipopolysaccharide biosynthesis</keyword>
<keyword evidence="10 11" id="KW-0472">Membrane</keyword>
<feature type="transmembrane region" description="Helical" evidence="11">
    <location>
        <begin position="79"/>
        <end position="99"/>
    </location>
</feature>
<dbReference type="GO" id="GO:0009245">
    <property type="term" value="P:lipid A biosynthetic process"/>
    <property type="evidence" value="ECO:0007669"/>
    <property type="project" value="UniProtKB-KW"/>
</dbReference>
<keyword evidence="2" id="KW-1003">Cell membrane</keyword>
<dbReference type="AlphaFoldDB" id="A0A4P6X2H4"/>
<dbReference type="PANTHER" id="PTHR30561">
    <property type="entry name" value="SMR FAMILY PROTON-DEPENDENT DRUG EFFLUX TRANSPORTER SUGE"/>
    <property type="match status" value="1"/>
</dbReference>
<evidence type="ECO:0000256" key="8">
    <source>
        <dbReference type="ARBA" id="ARBA00022989"/>
    </source>
</evidence>
<feature type="transmembrane region" description="Helical" evidence="11">
    <location>
        <begin position="105"/>
        <end position="122"/>
    </location>
</feature>
<dbReference type="GO" id="GO:0009103">
    <property type="term" value="P:lipopolysaccharide biosynthetic process"/>
    <property type="evidence" value="ECO:0007669"/>
    <property type="project" value="UniProtKB-KW"/>
</dbReference>
<evidence type="ECO:0000313" key="14">
    <source>
        <dbReference type="Proteomes" id="UP000293912"/>
    </source>
</evidence>
<dbReference type="InterPro" id="IPR000620">
    <property type="entry name" value="EamA_dom"/>
</dbReference>
<evidence type="ECO:0000256" key="4">
    <source>
        <dbReference type="ARBA" id="ARBA00022519"/>
    </source>
</evidence>
<evidence type="ECO:0000259" key="12">
    <source>
        <dbReference type="Pfam" id="PF00892"/>
    </source>
</evidence>
<sequence length="124" mass="12943">MNRSTLLLIVANVAMTSLAQIVLKSGMSAPEVARALAGGIRLPALVTVLFHPWVVVGLGLYAGAALVWLLVLSRVDVSLAYPFVGLGFVVTMVLAWAFLGEAVTPMRMAGTLLIAAGIVVLART</sequence>
<keyword evidence="9" id="KW-0443">Lipid metabolism</keyword>
<gene>
    <name evidence="13" type="ORF">HPF_09500</name>
</gene>
<feature type="domain" description="EamA" evidence="12">
    <location>
        <begin position="54"/>
        <end position="121"/>
    </location>
</feature>
<evidence type="ECO:0000256" key="3">
    <source>
        <dbReference type="ARBA" id="ARBA00022516"/>
    </source>
</evidence>
<evidence type="ECO:0000256" key="6">
    <source>
        <dbReference type="ARBA" id="ARBA00022692"/>
    </source>
</evidence>
<evidence type="ECO:0000256" key="2">
    <source>
        <dbReference type="ARBA" id="ARBA00022475"/>
    </source>
</evidence>
<keyword evidence="3" id="KW-0444">Lipid biosynthesis</keyword>
<keyword evidence="5" id="KW-0441">Lipid A biosynthesis</keyword>
<dbReference type="Proteomes" id="UP000293912">
    <property type="component" value="Chromosome"/>
</dbReference>
<dbReference type="Gene3D" id="1.10.3730.20">
    <property type="match status" value="1"/>
</dbReference>
<dbReference type="Pfam" id="PF00892">
    <property type="entry name" value="EamA"/>
    <property type="match status" value="1"/>
</dbReference>
<accession>A0A4P6X2H4</accession>
<dbReference type="GO" id="GO:0005886">
    <property type="term" value="C:plasma membrane"/>
    <property type="evidence" value="ECO:0007669"/>
    <property type="project" value="UniProtKB-SubCell"/>
</dbReference>
<dbReference type="PANTHER" id="PTHR30561:SF9">
    <property type="entry name" value="4-AMINO-4-DEOXY-L-ARABINOSE-PHOSPHOUNDECAPRENOL FLIPPASE SUBUNIT ARNF-RELATED"/>
    <property type="match status" value="1"/>
</dbReference>
<evidence type="ECO:0000256" key="11">
    <source>
        <dbReference type="SAM" id="Phobius"/>
    </source>
</evidence>
<dbReference type="RefSeq" id="WP_243721712.1">
    <property type="nucleotide sequence ID" value="NZ_CP037867.1"/>
</dbReference>
<dbReference type="InterPro" id="IPR037185">
    <property type="entry name" value="EmrE-like"/>
</dbReference>
<dbReference type="EMBL" id="CP037867">
    <property type="protein sequence ID" value="QBM27921.1"/>
    <property type="molecule type" value="Genomic_DNA"/>
</dbReference>
<name>A0A4P6X2H4_HYDPS</name>
<evidence type="ECO:0000313" key="13">
    <source>
        <dbReference type="EMBL" id="QBM27921.1"/>
    </source>
</evidence>
<keyword evidence="8 11" id="KW-1133">Transmembrane helix</keyword>
<proteinExistence type="predicted"/>
<dbReference type="InterPro" id="IPR000390">
    <property type="entry name" value="Small_drug/metabolite_transptr"/>
</dbReference>
<reference evidence="13 14" key="1">
    <citation type="submission" date="2019-03" db="EMBL/GenBank/DDBJ databases">
        <authorList>
            <person name="Sebastian G."/>
            <person name="Baumann P."/>
            <person name="Ruckert C."/>
            <person name="Kalinowski J."/>
            <person name="Nebel B."/>
            <person name="Takors R."/>
            <person name="Blombach B."/>
        </authorList>
    </citation>
    <scope>NUCLEOTIDE SEQUENCE [LARGE SCALE GENOMIC DNA]</scope>
    <source>
        <strain evidence="13 14">DSM 1084</strain>
    </source>
</reference>
<evidence type="ECO:0000256" key="1">
    <source>
        <dbReference type="ARBA" id="ARBA00004651"/>
    </source>
</evidence>
<dbReference type="SUPFAM" id="SSF103481">
    <property type="entry name" value="Multidrug resistance efflux transporter EmrE"/>
    <property type="match status" value="1"/>
</dbReference>
<organism evidence="13 14">
    <name type="scientific">Hydrogenophaga pseudoflava</name>
    <name type="common">Pseudomonas carboxydoflava</name>
    <dbReference type="NCBI Taxonomy" id="47421"/>
    <lineage>
        <taxon>Bacteria</taxon>
        <taxon>Pseudomonadati</taxon>
        <taxon>Pseudomonadota</taxon>
        <taxon>Betaproteobacteria</taxon>
        <taxon>Burkholderiales</taxon>
        <taxon>Comamonadaceae</taxon>
        <taxon>Hydrogenophaga</taxon>
    </lineage>
</organism>
<evidence type="ECO:0000256" key="7">
    <source>
        <dbReference type="ARBA" id="ARBA00022985"/>
    </source>
</evidence>
<dbReference type="KEGG" id="hpse:HPF_09500"/>
<keyword evidence="6 11" id="KW-0812">Transmembrane</keyword>
<protein>
    <submittedName>
        <fullName evidence="13">4-amino-4-deoxy-L-arabinose-phosphoundecaprenol flippase subunit ArnF</fullName>
    </submittedName>
</protein>
<comment type="subcellular location">
    <subcellularLocation>
        <location evidence="1">Cell membrane</location>
        <topology evidence="1">Multi-pass membrane protein</topology>
    </subcellularLocation>
</comment>
<evidence type="ECO:0000256" key="5">
    <source>
        <dbReference type="ARBA" id="ARBA00022556"/>
    </source>
</evidence>
<keyword evidence="4" id="KW-0997">Cell inner membrane</keyword>
<feature type="transmembrane region" description="Helical" evidence="11">
    <location>
        <begin position="50"/>
        <end position="72"/>
    </location>
</feature>
<dbReference type="GO" id="GO:0022857">
    <property type="term" value="F:transmembrane transporter activity"/>
    <property type="evidence" value="ECO:0007669"/>
    <property type="project" value="InterPro"/>
</dbReference>
<keyword evidence="14" id="KW-1185">Reference proteome</keyword>
<evidence type="ECO:0000256" key="10">
    <source>
        <dbReference type="ARBA" id="ARBA00023136"/>
    </source>
</evidence>